<name>A0A090LCY0_STRRB</name>
<dbReference type="Proteomes" id="UP000035682">
    <property type="component" value="Unplaced"/>
</dbReference>
<dbReference type="AlphaFoldDB" id="A0A090LCY0"/>
<organism evidence="1">
    <name type="scientific">Strongyloides ratti</name>
    <name type="common">Parasitic roundworm</name>
    <dbReference type="NCBI Taxonomy" id="34506"/>
    <lineage>
        <taxon>Eukaryota</taxon>
        <taxon>Metazoa</taxon>
        <taxon>Ecdysozoa</taxon>
        <taxon>Nematoda</taxon>
        <taxon>Chromadorea</taxon>
        <taxon>Rhabditida</taxon>
        <taxon>Tylenchina</taxon>
        <taxon>Panagrolaimomorpha</taxon>
        <taxon>Strongyloidoidea</taxon>
        <taxon>Strongyloididae</taxon>
        <taxon>Strongyloides</taxon>
    </lineage>
</organism>
<gene>
    <name evidence="1 3 4" type="ORF">SRAE_2000227350</name>
</gene>
<dbReference type="RefSeq" id="XP_024506812.1">
    <property type="nucleotide sequence ID" value="XM_024653324.1"/>
</dbReference>
<sequence>MSNQNKFNEEIKSESENKLIIDEKIFYHINNIRERKNFTKISKIISIVSNEVKKNYFKKRSDTYLLKFDDSIGLPDFKEINQILINICSNKININRRKEAIKKLLELDALTVIYCEEFKIFMNSINIIFQEKLLQESILKFFTWICNSEEFHLIYNCIVFLLNEVQINIEWWGNPRNNNIILFHKLLYSLLINVPEIWKFLKQHKVENICYLFRKYYKLWPDRCVIIFIYAYLDNNTGIWKRFLSTSIFWKNVNIDEEKAFFDKFISLDENLNINDFFFIIKSKTIHQDKIKNMIKNYKFEIFNIFNSFFNIDENNK</sequence>
<dbReference type="EMBL" id="LN609529">
    <property type="protein sequence ID" value="CEF67612.1"/>
    <property type="molecule type" value="Genomic_DNA"/>
</dbReference>
<evidence type="ECO:0000313" key="4">
    <source>
        <dbReference type="WormBase" id="SRAE_2000227350"/>
    </source>
</evidence>
<proteinExistence type="predicted"/>
<reference evidence="1 2" key="1">
    <citation type="submission" date="2014-09" db="EMBL/GenBank/DDBJ databases">
        <authorList>
            <person name="Martin A.A."/>
        </authorList>
    </citation>
    <scope>NUCLEOTIDE SEQUENCE</scope>
    <source>
        <strain evidence="2">ED321</strain>
        <strain evidence="1">ED321 Heterogonic</strain>
    </source>
</reference>
<accession>A0A090LCY0</accession>
<protein>
    <submittedName>
        <fullName evidence="1 3">Uncharacterized protein</fullName>
    </submittedName>
</protein>
<evidence type="ECO:0000313" key="1">
    <source>
        <dbReference type="EMBL" id="CEF67612.1"/>
    </source>
</evidence>
<dbReference type="WBParaSite" id="SRAE_2000227350.1">
    <property type="protein sequence ID" value="SRAE_2000227350.1"/>
    <property type="gene ID" value="WBGene00262483"/>
</dbReference>
<reference evidence="3" key="2">
    <citation type="submission" date="2020-12" db="UniProtKB">
        <authorList>
            <consortium name="WormBaseParasite"/>
        </authorList>
    </citation>
    <scope>IDENTIFICATION</scope>
</reference>
<evidence type="ECO:0000313" key="3">
    <source>
        <dbReference type="WBParaSite" id="SRAE_2000227350.1"/>
    </source>
</evidence>
<dbReference type="CTD" id="36379977"/>
<dbReference type="GeneID" id="36379977"/>
<dbReference type="WormBase" id="SRAE_2000227350">
    <property type="protein sequence ID" value="SRP09864"/>
    <property type="gene ID" value="WBGene00262483"/>
</dbReference>
<keyword evidence="2" id="KW-1185">Reference proteome</keyword>
<evidence type="ECO:0000313" key="2">
    <source>
        <dbReference type="Proteomes" id="UP000035682"/>
    </source>
</evidence>